<sequence>MHLPNSSGMPMISRIVGVQQQINSERKMHSNITNTMKLPGAPSNPIMNHSDVEHSSSKSPICTARNATSSRIPPRNITNEKMIAKPKPAEPKLSICGAMIDESICIQRAWK</sequence>
<evidence type="ECO:0000256" key="1">
    <source>
        <dbReference type="SAM" id="MobiDB-lite"/>
    </source>
</evidence>
<organism evidence="2">
    <name type="scientific">Physcomitrium patens</name>
    <name type="common">Spreading-leaved earth moss</name>
    <name type="synonym">Physcomitrella patens</name>
    <dbReference type="NCBI Taxonomy" id="3218"/>
    <lineage>
        <taxon>Eukaryota</taxon>
        <taxon>Viridiplantae</taxon>
        <taxon>Streptophyta</taxon>
        <taxon>Embryophyta</taxon>
        <taxon>Bryophyta</taxon>
        <taxon>Bryophytina</taxon>
        <taxon>Bryopsida</taxon>
        <taxon>Funariidae</taxon>
        <taxon>Funariales</taxon>
        <taxon>Funariaceae</taxon>
        <taxon>Physcomitrium</taxon>
    </lineage>
</organism>
<proteinExistence type="predicted"/>
<feature type="compositionally biased region" description="Polar residues" evidence="1">
    <location>
        <begin position="57"/>
        <end position="76"/>
    </location>
</feature>
<name>A0A2K1J862_PHYPA</name>
<dbReference type="Gramene" id="Pp3c16_11610V3.1">
    <property type="protein sequence ID" value="Pp3c16_11610V3.1"/>
    <property type="gene ID" value="Pp3c16_11610"/>
</dbReference>
<dbReference type="EMBL" id="ABEU02000016">
    <property type="protein sequence ID" value="PNR37711.1"/>
    <property type="molecule type" value="Genomic_DNA"/>
</dbReference>
<evidence type="ECO:0000313" key="3">
    <source>
        <dbReference type="EnsemblPlants" id="Pp3c16_11610V3.1"/>
    </source>
</evidence>
<reference evidence="2 4" key="1">
    <citation type="journal article" date="2008" name="Science">
        <title>The Physcomitrella genome reveals evolutionary insights into the conquest of land by plants.</title>
        <authorList>
            <person name="Rensing S."/>
            <person name="Lang D."/>
            <person name="Zimmer A."/>
            <person name="Terry A."/>
            <person name="Salamov A."/>
            <person name="Shapiro H."/>
            <person name="Nishiyama T."/>
            <person name="Perroud P.-F."/>
            <person name="Lindquist E."/>
            <person name="Kamisugi Y."/>
            <person name="Tanahashi T."/>
            <person name="Sakakibara K."/>
            <person name="Fujita T."/>
            <person name="Oishi K."/>
            <person name="Shin-I T."/>
            <person name="Kuroki Y."/>
            <person name="Toyoda A."/>
            <person name="Suzuki Y."/>
            <person name="Hashimoto A."/>
            <person name="Yamaguchi K."/>
            <person name="Sugano A."/>
            <person name="Kohara Y."/>
            <person name="Fujiyama A."/>
            <person name="Anterola A."/>
            <person name="Aoki S."/>
            <person name="Ashton N."/>
            <person name="Barbazuk W.B."/>
            <person name="Barker E."/>
            <person name="Bennetzen J."/>
            <person name="Bezanilla M."/>
            <person name="Blankenship R."/>
            <person name="Cho S.H."/>
            <person name="Dutcher S."/>
            <person name="Estelle M."/>
            <person name="Fawcett J.A."/>
            <person name="Gundlach H."/>
            <person name="Hanada K."/>
            <person name="Heyl A."/>
            <person name="Hicks K.A."/>
            <person name="Hugh J."/>
            <person name="Lohr M."/>
            <person name="Mayer K."/>
            <person name="Melkozernov A."/>
            <person name="Murata T."/>
            <person name="Nelson D."/>
            <person name="Pils B."/>
            <person name="Prigge M."/>
            <person name="Reiss B."/>
            <person name="Renner T."/>
            <person name="Rombauts S."/>
            <person name="Rushton P."/>
            <person name="Sanderfoot A."/>
            <person name="Schween G."/>
            <person name="Shiu S.-H."/>
            <person name="Stueber K."/>
            <person name="Theodoulou F.L."/>
            <person name="Tu H."/>
            <person name="Van de Peer Y."/>
            <person name="Verrier P.J."/>
            <person name="Waters E."/>
            <person name="Wood A."/>
            <person name="Yang L."/>
            <person name="Cove D."/>
            <person name="Cuming A."/>
            <person name="Hasebe M."/>
            <person name="Lucas S."/>
            <person name="Mishler D.B."/>
            <person name="Reski R."/>
            <person name="Grigoriev I."/>
            <person name="Quatrano R.S."/>
            <person name="Boore J.L."/>
        </authorList>
    </citation>
    <scope>NUCLEOTIDE SEQUENCE [LARGE SCALE GENOMIC DNA]</scope>
    <source>
        <strain evidence="3 4">cv. Gransden 2004</strain>
    </source>
</reference>
<feature type="region of interest" description="Disordered" evidence="1">
    <location>
        <begin position="34"/>
        <end position="76"/>
    </location>
</feature>
<protein>
    <submittedName>
        <fullName evidence="2 3">Uncharacterized protein</fullName>
    </submittedName>
</protein>
<dbReference type="Proteomes" id="UP000006727">
    <property type="component" value="Chromosome 16"/>
</dbReference>
<evidence type="ECO:0000313" key="2">
    <source>
        <dbReference type="EMBL" id="PNR37711.1"/>
    </source>
</evidence>
<reference evidence="2 4" key="2">
    <citation type="journal article" date="2018" name="Plant J.">
        <title>The Physcomitrella patens chromosome-scale assembly reveals moss genome structure and evolution.</title>
        <authorList>
            <person name="Lang D."/>
            <person name="Ullrich K.K."/>
            <person name="Murat F."/>
            <person name="Fuchs J."/>
            <person name="Jenkins J."/>
            <person name="Haas F.B."/>
            <person name="Piednoel M."/>
            <person name="Gundlach H."/>
            <person name="Van Bel M."/>
            <person name="Meyberg R."/>
            <person name="Vives C."/>
            <person name="Morata J."/>
            <person name="Symeonidi A."/>
            <person name="Hiss M."/>
            <person name="Muchero W."/>
            <person name="Kamisugi Y."/>
            <person name="Saleh O."/>
            <person name="Blanc G."/>
            <person name="Decker E.L."/>
            <person name="van Gessel N."/>
            <person name="Grimwood J."/>
            <person name="Hayes R.D."/>
            <person name="Graham S.W."/>
            <person name="Gunter L.E."/>
            <person name="McDaniel S.F."/>
            <person name="Hoernstein S.N.W."/>
            <person name="Larsson A."/>
            <person name="Li F.W."/>
            <person name="Perroud P.F."/>
            <person name="Phillips J."/>
            <person name="Ranjan P."/>
            <person name="Rokshar D.S."/>
            <person name="Rothfels C.J."/>
            <person name="Schneider L."/>
            <person name="Shu S."/>
            <person name="Stevenson D.W."/>
            <person name="Thummler F."/>
            <person name="Tillich M."/>
            <person name="Villarreal Aguilar J.C."/>
            <person name="Widiez T."/>
            <person name="Wong G.K."/>
            <person name="Wymore A."/>
            <person name="Zhang Y."/>
            <person name="Zimmer A.D."/>
            <person name="Quatrano R.S."/>
            <person name="Mayer K.F.X."/>
            <person name="Goodstein D."/>
            <person name="Casacuberta J.M."/>
            <person name="Vandepoele K."/>
            <person name="Reski R."/>
            <person name="Cuming A.C."/>
            <person name="Tuskan G.A."/>
            <person name="Maumus F."/>
            <person name="Salse J."/>
            <person name="Schmutz J."/>
            <person name="Rensing S.A."/>
        </authorList>
    </citation>
    <scope>NUCLEOTIDE SEQUENCE [LARGE SCALE GENOMIC DNA]</scope>
    <source>
        <strain evidence="3 4">cv. Gransden 2004</strain>
    </source>
</reference>
<reference evidence="3" key="3">
    <citation type="submission" date="2020-12" db="UniProtKB">
        <authorList>
            <consortium name="EnsemblPlants"/>
        </authorList>
    </citation>
    <scope>IDENTIFICATION</scope>
</reference>
<evidence type="ECO:0000313" key="4">
    <source>
        <dbReference type="Proteomes" id="UP000006727"/>
    </source>
</evidence>
<dbReference type="PaxDb" id="3218-PP1S106_19V6.1"/>
<dbReference type="EnsemblPlants" id="Pp3c16_11610V3.1">
    <property type="protein sequence ID" value="Pp3c16_11610V3.1"/>
    <property type="gene ID" value="Pp3c16_11610"/>
</dbReference>
<gene>
    <name evidence="2" type="ORF">PHYPA_020820</name>
</gene>
<keyword evidence="4" id="KW-1185">Reference proteome</keyword>
<accession>A0A2K1J862</accession>
<dbReference type="AlphaFoldDB" id="A0A2K1J862"/>
<dbReference type="InParanoid" id="A0A2K1J862"/>